<dbReference type="Gene3D" id="1.10.220.160">
    <property type="match status" value="1"/>
</dbReference>
<evidence type="ECO:0000313" key="9">
    <source>
        <dbReference type="Proteomes" id="UP000268321"/>
    </source>
</evidence>
<sequence length="471" mass="53087">MAEPNIEVVSINDAQPELHEPVVPHERQVVGAVIDLWKEDASTESIGVAKLHALVKQKHPNWEVSEKRVRNLLKQYGLLATGDQTPYTYAEDITSLPMPHLTLPDRVEMVMTTDRGKGLFAKRTIMKGTVIWEEKPLFLVPLLSHYALIVSGKACTHCGKLGKSASKAGELVLRGLDCPICPEIWCSHKCKKLDQTFHSALKHGNKAISKIIDVYSFNLLTEYCIKEQWNALYAIAMIYAYIILDKSGVKGENFNAMARVSQKTRYKALNSSAGAFDSMQGGALFVEEQQEQLWNEGYKYFTKAFPKAAEKVSLDEFLHMMGTYNINNIDLSIFLLQSHLNHNCAPNCEVETAIQKYEGLKVVAARDIEAGEELTTSYVNPSHTVQLRQRELRVNWGFLCECQKCKDDQVTQHRRKSSAAAKSKEKAEIRNMLKGSTDASEGEFEIPLDFNGERRKSVRFDEKVVKVNQTS</sequence>
<protein>
    <recommendedName>
        <fullName evidence="5">Histone-lysine N-methyltransferase SET5</fullName>
    </recommendedName>
    <alternativeName>
        <fullName evidence="4">SET domain-containing protein 5</fullName>
    </alternativeName>
</protein>
<evidence type="ECO:0000256" key="2">
    <source>
        <dbReference type="ARBA" id="ARBA00022679"/>
    </source>
</evidence>
<evidence type="ECO:0000256" key="5">
    <source>
        <dbReference type="ARBA" id="ARBA00044528"/>
    </source>
</evidence>
<dbReference type="InterPro" id="IPR046341">
    <property type="entry name" value="SET_dom_sf"/>
</dbReference>
<dbReference type="GO" id="GO:0032259">
    <property type="term" value="P:methylation"/>
    <property type="evidence" value="ECO:0007669"/>
    <property type="project" value="UniProtKB-KW"/>
</dbReference>
<gene>
    <name evidence="8" type="ORF">METBISCDRAFT_17133</name>
</gene>
<dbReference type="InterPro" id="IPR001214">
    <property type="entry name" value="SET_dom"/>
</dbReference>
<dbReference type="Gene3D" id="6.10.140.2220">
    <property type="match status" value="1"/>
</dbReference>
<dbReference type="Pfam" id="PF00856">
    <property type="entry name" value="SET"/>
    <property type="match status" value="1"/>
</dbReference>
<dbReference type="GO" id="GO:0045814">
    <property type="term" value="P:negative regulation of gene expression, epigenetic"/>
    <property type="evidence" value="ECO:0007669"/>
    <property type="project" value="TreeGrafter"/>
</dbReference>
<evidence type="ECO:0000256" key="1">
    <source>
        <dbReference type="ARBA" id="ARBA00022603"/>
    </source>
</evidence>
<organism evidence="8 9">
    <name type="scientific">Metschnikowia bicuspidata</name>
    <dbReference type="NCBI Taxonomy" id="27322"/>
    <lineage>
        <taxon>Eukaryota</taxon>
        <taxon>Fungi</taxon>
        <taxon>Dikarya</taxon>
        <taxon>Ascomycota</taxon>
        <taxon>Saccharomycotina</taxon>
        <taxon>Pichiomycetes</taxon>
        <taxon>Metschnikowiaceae</taxon>
        <taxon>Metschnikowia</taxon>
    </lineage>
</organism>
<proteinExistence type="predicted"/>
<accession>A0A4P9ZB47</accession>
<keyword evidence="1" id="KW-0489">Methyltransferase</keyword>
<feature type="domain" description="SET" evidence="7">
    <location>
        <begin position="105"/>
        <end position="379"/>
    </location>
</feature>
<keyword evidence="9" id="KW-1185">Reference proteome</keyword>
<evidence type="ECO:0000313" key="8">
    <source>
        <dbReference type="EMBL" id="RKP30054.1"/>
    </source>
</evidence>
<keyword evidence="2" id="KW-0808">Transferase</keyword>
<dbReference type="Proteomes" id="UP000268321">
    <property type="component" value="Unassembled WGS sequence"/>
</dbReference>
<dbReference type="GO" id="GO:0042799">
    <property type="term" value="F:histone H4K20 methyltransferase activity"/>
    <property type="evidence" value="ECO:0007669"/>
    <property type="project" value="TreeGrafter"/>
</dbReference>
<dbReference type="OrthoDB" id="438641at2759"/>
<evidence type="ECO:0000259" key="7">
    <source>
        <dbReference type="PROSITE" id="PS50280"/>
    </source>
</evidence>
<dbReference type="PANTHER" id="PTHR46402:SF2">
    <property type="entry name" value="HISTONE-LYSINE N-TRIMETHYLTRANSFERASE SMYD5"/>
    <property type="match status" value="1"/>
</dbReference>
<dbReference type="CDD" id="cd20071">
    <property type="entry name" value="SET_SMYD"/>
    <property type="match status" value="1"/>
</dbReference>
<evidence type="ECO:0000256" key="3">
    <source>
        <dbReference type="ARBA" id="ARBA00022691"/>
    </source>
</evidence>
<dbReference type="PANTHER" id="PTHR46402">
    <property type="entry name" value="SET AND MYND DOMAIN-CONTAINING PROTEIN 5"/>
    <property type="match status" value="1"/>
</dbReference>
<reference evidence="9" key="1">
    <citation type="journal article" date="2018" name="Nat. Microbiol.">
        <title>Leveraging single-cell genomics to expand the fungal tree of life.</title>
        <authorList>
            <person name="Ahrendt S.R."/>
            <person name="Quandt C.A."/>
            <person name="Ciobanu D."/>
            <person name="Clum A."/>
            <person name="Salamov A."/>
            <person name="Andreopoulos B."/>
            <person name="Cheng J.F."/>
            <person name="Woyke T."/>
            <person name="Pelin A."/>
            <person name="Henrissat B."/>
            <person name="Reynolds N.K."/>
            <person name="Benny G.L."/>
            <person name="Smith M.E."/>
            <person name="James T.Y."/>
            <person name="Grigoriev I.V."/>
        </authorList>
    </citation>
    <scope>NUCLEOTIDE SEQUENCE [LARGE SCALE GENOMIC DNA]</scope>
    <source>
        <strain evidence="9">Baker2002</strain>
    </source>
</reference>
<dbReference type="Gene3D" id="2.170.270.10">
    <property type="entry name" value="SET domain"/>
    <property type="match status" value="1"/>
</dbReference>
<name>A0A4P9ZB47_9ASCO</name>
<comment type="catalytic activity">
    <reaction evidence="6">
        <text>L-lysyl-[histone] + S-adenosyl-L-methionine = N(6)-methyl-L-lysyl-[histone] + S-adenosyl-L-homocysteine + H(+)</text>
        <dbReference type="Rhea" id="RHEA:10024"/>
        <dbReference type="Rhea" id="RHEA-COMP:9845"/>
        <dbReference type="Rhea" id="RHEA-COMP:9846"/>
        <dbReference type="ChEBI" id="CHEBI:15378"/>
        <dbReference type="ChEBI" id="CHEBI:29969"/>
        <dbReference type="ChEBI" id="CHEBI:57856"/>
        <dbReference type="ChEBI" id="CHEBI:59789"/>
        <dbReference type="ChEBI" id="CHEBI:61929"/>
    </reaction>
    <physiologicalReaction direction="left-to-right" evidence="6">
        <dbReference type="Rhea" id="RHEA:10025"/>
    </physiologicalReaction>
</comment>
<dbReference type="AlphaFoldDB" id="A0A4P9ZB47"/>
<evidence type="ECO:0000256" key="4">
    <source>
        <dbReference type="ARBA" id="ARBA00042380"/>
    </source>
</evidence>
<dbReference type="SMART" id="SM00317">
    <property type="entry name" value="SET"/>
    <property type="match status" value="1"/>
</dbReference>
<keyword evidence="3" id="KW-0949">S-adenosyl-L-methionine</keyword>
<dbReference type="PROSITE" id="PS50280">
    <property type="entry name" value="SET"/>
    <property type="match status" value="1"/>
</dbReference>
<evidence type="ECO:0000256" key="6">
    <source>
        <dbReference type="ARBA" id="ARBA00048619"/>
    </source>
</evidence>
<dbReference type="SUPFAM" id="SSF82199">
    <property type="entry name" value="SET domain"/>
    <property type="match status" value="1"/>
</dbReference>
<dbReference type="EMBL" id="ML004467">
    <property type="protein sequence ID" value="RKP30054.1"/>
    <property type="molecule type" value="Genomic_DNA"/>
</dbReference>